<feature type="non-terminal residue" evidence="2">
    <location>
        <position position="1"/>
    </location>
</feature>
<evidence type="ECO:0000256" key="1">
    <source>
        <dbReference type="SAM" id="Phobius"/>
    </source>
</evidence>
<accession>A0AAD7ZRJ0</accession>
<keyword evidence="3" id="KW-1185">Reference proteome</keyword>
<dbReference type="Proteomes" id="UP001233999">
    <property type="component" value="Unassembled WGS sequence"/>
</dbReference>
<keyword evidence="1" id="KW-0472">Membrane</keyword>
<keyword evidence="1" id="KW-0812">Transmembrane</keyword>
<feature type="transmembrane region" description="Helical" evidence="1">
    <location>
        <begin position="104"/>
        <end position="121"/>
    </location>
</feature>
<evidence type="ECO:0000313" key="2">
    <source>
        <dbReference type="EMBL" id="KAJ9585545.1"/>
    </source>
</evidence>
<dbReference type="EMBL" id="JASPKZ010007262">
    <property type="protein sequence ID" value="KAJ9585545.1"/>
    <property type="molecule type" value="Genomic_DNA"/>
</dbReference>
<feature type="transmembrane region" description="Helical" evidence="1">
    <location>
        <begin position="82"/>
        <end position="98"/>
    </location>
</feature>
<feature type="transmembrane region" description="Helical" evidence="1">
    <location>
        <begin position="168"/>
        <end position="188"/>
    </location>
</feature>
<feature type="transmembrane region" description="Helical" evidence="1">
    <location>
        <begin position="32"/>
        <end position="50"/>
    </location>
</feature>
<reference evidence="2" key="2">
    <citation type="submission" date="2023-05" db="EMBL/GenBank/DDBJ databases">
        <authorList>
            <person name="Fouks B."/>
        </authorList>
    </citation>
    <scope>NUCLEOTIDE SEQUENCE</scope>
    <source>
        <strain evidence="2">Stay&amp;Tobe</strain>
        <tissue evidence="2">Testes</tissue>
    </source>
</reference>
<name>A0AAD7ZRJ0_DIPPU</name>
<reference evidence="2" key="1">
    <citation type="journal article" date="2023" name="IScience">
        <title>Live-bearing cockroach genome reveals convergent evolutionary mechanisms linked to viviparity in insects and beyond.</title>
        <authorList>
            <person name="Fouks B."/>
            <person name="Harrison M.C."/>
            <person name="Mikhailova A.A."/>
            <person name="Marchal E."/>
            <person name="English S."/>
            <person name="Carruthers M."/>
            <person name="Jennings E.C."/>
            <person name="Chiamaka E.L."/>
            <person name="Frigard R.A."/>
            <person name="Pippel M."/>
            <person name="Attardo G.M."/>
            <person name="Benoit J.B."/>
            <person name="Bornberg-Bauer E."/>
            <person name="Tobe S.S."/>
        </authorList>
    </citation>
    <scope>NUCLEOTIDE SEQUENCE</scope>
    <source>
        <strain evidence="2">Stay&amp;Tobe</strain>
    </source>
</reference>
<protein>
    <submittedName>
        <fullName evidence="2">Uncharacterized protein</fullName>
    </submittedName>
</protein>
<gene>
    <name evidence="2" type="ORF">L9F63_002662</name>
</gene>
<feature type="non-terminal residue" evidence="2">
    <location>
        <position position="244"/>
    </location>
</feature>
<evidence type="ECO:0000313" key="3">
    <source>
        <dbReference type="Proteomes" id="UP001233999"/>
    </source>
</evidence>
<organism evidence="2 3">
    <name type="scientific">Diploptera punctata</name>
    <name type="common">Pacific beetle cockroach</name>
    <dbReference type="NCBI Taxonomy" id="6984"/>
    <lineage>
        <taxon>Eukaryota</taxon>
        <taxon>Metazoa</taxon>
        <taxon>Ecdysozoa</taxon>
        <taxon>Arthropoda</taxon>
        <taxon>Hexapoda</taxon>
        <taxon>Insecta</taxon>
        <taxon>Pterygota</taxon>
        <taxon>Neoptera</taxon>
        <taxon>Polyneoptera</taxon>
        <taxon>Dictyoptera</taxon>
        <taxon>Blattodea</taxon>
        <taxon>Blaberoidea</taxon>
        <taxon>Blaberidae</taxon>
        <taxon>Diplopterinae</taxon>
        <taxon>Diploptera</taxon>
    </lineage>
</organism>
<keyword evidence="1" id="KW-1133">Transmembrane helix</keyword>
<comment type="caution">
    <text evidence="2">The sequence shown here is derived from an EMBL/GenBank/DDBJ whole genome shotgun (WGS) entry which is preliminary data.</text>
</comment>
<proteinExistence type="predicted"/>
<feature type="transmembrane region" description="Helical" evidence="1">
    <location>
        <begin position="142"/>
        <end position="162"/>
    </location>
</feature>
<dbReference type="AlphaFoldDB" id="A0AAD7ZRJ0"/>
<sequence>KFSRFSVSIKPKFFTYLSLLGTTFDTLKSPSILFEAFLGCLASFNLFTFLTGSFDFLHLIPFSTSFQVSLFLRISRITKKSSFAYFIFLSFNALIWFSKNYSSLCGWYFLMNFIVIIFAEYNRTVFDPILRWFMGATSSVHIRLFHLLFDCVLMCFVSSFKLRLIFSLLLKIVLISCVVDVYFQYFAFKFVIVNRIKFMNNSPLENIFVISRNDVPHLLYFLQQMYSYASEIKKYGVNRNMKLP</sequence>